<evidence type="ECO:0000256" key="2">
    <source>
        <dbReference type="ARBA" id="ARBA00022692"/>
    </source>
</evidence>
<evidence type="ECO:0000256" key="3">
    <source>
        <dbReference type="ARBA" id="ARBA00022729"/>
    </source>
</evidence>
<dbReference type="STRING" id="1266660.A0A1G4J1N2"/>
<evidence type="ECO:0000256" key="8">
    <source>
        <dbReference type="SAM" id="SignalP"/>
    </source>
</evidence>
<organism evidence="10 11">
    <name type="scientific">Lachancea dasiensis</name>
    <dbReference type="NCBI Taxonomy" id="1072105"/>
    <lineage>
        <taxon>Eukaryota</taxon>
        <taxon>Fungi</taxon>
        <taxon>Dikarya</taxon>
        <taxon>Ascomycota</taxon>
        <taxon>Saccharomycotina</taxon>
        <taxon>Saccharomycetes</taxon>
        <taxon>Saccharomycetales</taxon>
        <taxon>Saccharomycetaceae</taxon>
        <taxon>Lachancea</taxon>
    </lineage>
</organism>
<gene>
    <name evidence="10" type="ORF">LADA_0C12134G</name>
</gene>
<proteinExistence type="predicted"/>
<evidence type="ECO:0000259" key="9">
    <source>
        <dbReference type="PROSITE" id="PS51328"/>
    </source>
</evidence>
<dbReference type="InterPro" id="IPR016710">
    <property type="entry name" value="Emp46/Emp47"/>
</dbReference>
<evidence type="ECO:0000256" key="6">
    <source>
        <dbReference type="PIRSR" id="PIRSR018136-1"/>
    </source>
</evidence>
<dbReference type="Gene3D" id="2.60.120.200">
    <property type="match status" value="1"/>
</dbReference>
<dbReference type="Pfam" id="PF03388">
    <property type="entry name" value="Lectin_leg-like"/>
    <property type="match status" value="1"/>
</dbReference>
<dbReference type="CDD" id="cd06903">
    <property type="entry name" value="lectin_EMP46_EMP47"/>
    <property type="match status" value="1"/>
</dbReference>
<feature type="disulfide bond" evidence="6">
    <location>
        <begin position="167"/>
        <end position="201"/>
    </location>
</feature>
<evidence type="ECO:0000256" key="5">
    <source>
        <dbReference type="ARBA" id="ARBA00023136"/>
    </source>
</evidence>
<comment type="subcellular location">
    <subcellularLocation>
        <location evidence="1">Membrane</location>
        <topology evidence="1">Single-pass type I membrane protein</topology>
    </subcellularLocation>
</comment>
<keyword evidence="3 8" id="KW-0732">Signal</keyword>
<dbReference type="PIRSF" id="PIRSF018136">
    <property type="entry name" value="L-type_lectin_fungi"/>
    <property type="match status" value="1"/>
</dbReference>
<dbReference type="GO" id="GO:0030134">
    <property type="term" value="C:COPII-coated ER to Golgi transport vesicle"/>
    <property type="evidence" value="ECO:0007669"/>
    <property type="project" value="TreeGrafter"/>
</dbReference>
<dbReference type="GO" id="GO:0000139">
    <property type="term" value="C:Golgi membrane"/>
    <property type="evidence" value="ECO:0007669"/>
    <property type="project" value="TreeGrafter"/>
</dbReference>
<protein>
    <submittedName>
        <fullName evidence="10">LADA_0C12134g1_1</fullName>
    </submittedName>
</protein>
<evidence type="ECO:0000313" key="10">
    <source>
        <dbReference type="EMBL" id="SCU83555.1"/>
    </source>
</evidence>
<feature type="transmembrane region" description="Helical" evidence="7">
    <location>
        <begin position="400"/>
        <end position="419"/>
    </location>
</feature>
<dbReference type="SUPFAM" id="SSF49899">
    <property type="entry name" value="Concanavalin A-like lectins/glucanases"/>
    <property type="match status" value="1"/>
</dbReference>
<dbReference type="PANTHER" id="PTHR12223:SF28">
    <property type="entry name" value="LECTIN, MANNOSE BINDING 1 LIKE"/>
    <property type="match status" value="1"/>
</dbReference>
<dbReference type="InterPro" id="IPR013320">
    <property type="entry name" value="ConA-like_dom_sf"/>
</dbReference>
<dbReference type="AlphaFoldDB" id="A0A1G4J1N2"/>
<evidence type="ECO:0000256" key="1">
    <source>
        <dbReference type="ARBA" id="ARBA00004479"/>
    </source>
</evidence>
<name>A0A1G4J1N2_9SACH</name>
<reference evidence="11" key="1">
    <citation type="submission" date="2016-03" db="EMBL/GenBank/DDBJ databases">
        <authorList>
            <person name="Devillers H."/>
        </authorList>
    </citation>
    <scope>NUCLEOTIDE SEQUENCE [LARGE SCALE GENOMIC DNA]</scope>
</reference>
<dbReference type="PROSITE" id="PS51328">
    <property type="entry name" value="L_LECTIN_LIKE"/>
    <property type="match status" value="1"/>
</dbReference>
<evidence type="ECO:0000313" key="11">
    <source>
        <dbReference type="Proteomes" id="UP000190274"/>
    </source>
</evidence>
<evidence type="ECO:0000256" key="4">
    <source>
        <dbReference type="ARBA" id="ARBA00022989"/>
    </source>
</evidence>
<accession>A0A1G4J1N2</accession>
<dbReference type="InterPro" id="IPR035661">
    <property type="entry name" value="EMP46/EMP47_N"/>
</dbReference>
<dbReference type="GO" id="GO:0005793">
    <property type="term" value="C:endoplasmic reticulum-Golgi intermediate compartment"/>
    <property type="evidence" value="ECO:0007669"/>
    <property type="project" value="TreeGrafter"/>
</dbReference>
<dbReference type="InterPro" id="IPR005052">
    <property type="entry name" value="Lectin_leg"/>
</dbReference>
<dbReference type="InterPro" id="IPR051136">
    <property type="entry name" value="Intracellular_Lectin-GPT"/>
</dbReference>
<dbReference type="OrthoDB" id="10265193at2759"/>
<sequence length="431" mass="48025">MLFYNVFGLLALAQHALSHSEPKTKASPSNVDFSLPDLIQAKKLPNTWISGGQTTLDEGRVVLTPKKSSVGSLWSKKEYSLGDSFTAEWTVRSTNYRGKSEGGLALWFVSGKGSDDLKLHNGPSQFDGLQLLIDSNGELGSTLRAHLNDGTKQLTSSNIYDETFASCLLAYQDSTVPLTVRLTYSSGNDNFLKVQVDNRVCFQTRKVSLPVQNYKFGITADNADTDESFELLQFKVYDDVIDESLIPNVNAMEQPRLITKVINEKTGQEELIEKTALEMSSDPGSISNFDLLKKLNRLEGKVLANDISVLSNAIDELISVQSLQSKKLEKVITLLASRKPSNGNGGEDDAVIDESFKDFFKLDEKLEKLLLEQQRIRESSKQNAFGDNGGPHIDEIVRKLTIWLIPLVALMLIMAYYTFRIRQEIVKTKLL</sequence>
<dbReference type="PANTHER" id="PTHR12223">
    <property type="entry name" value="VESICULAR MANNOSE-BINDING LECTIN"/>
    <property type="match status" value="1"/>
</dbReference>
<dbReference type="EMBL" id="LT598459">
    <property type="protein sequence ID" value="SCU83555.1"/>
    <property type="molecule type" value="Genomic_DNA"/>
</dbReference>
<keyword evidence="5 7" id="KW-0472">Membrane</keyword>
<dbReference type="Proteomes" id="UP000190274">
    <property type="component" value="Chromosome C"/>
</dbReference>
<keyword evidence="2 7" id="KW-0812">Transmembrane</keyword>
<dbReference type="GO" id="GO:0006888">
    <property type="term" value="P:endoplasmic reticulum to Golgi vesicle-mediated transport"/>
    <property type="evidence" value="ECO:0007669"/>
    <property type="project" value="InterPro"/>
</dbReference>
<feature type="signal peptide" evidence="8">
    <location>
        <begin position="1"/>
        <end position="18"/>
    </location>
</feature>
<dbReference type="GO" id="GO:0005789">
    <property type="term" value="C:endoplasmic reticulum membrane"/>
    <property type="evidence" value="ECO:0007669"/>
    <property type="project" value="TreeGrafter"/>
</dbReference>
<keyword evidence="11" id="KW-1185">Reference proteome</keyword>
<feature type="domain" description="L-type lectin-like" evidence="9">
    <location>
        <begin position="25"/>
        <end position="239"/>
    </location>
</feature>
<evidence type="ECO:0000256" key="7">
    <source>
        <dbReference type="SAM" id="Phobius"/>
    </source>
</evidence>
<dbReference type="GO" id="GO:0005537">
    <property type="term" value="F:D-mannose binding"/>
    <property type="evidence" value="ECO:0007669"/>
    <property type="project" value="TreeGrafter"/>
</dbReference>
<feature type="chain" id="PRO_5009235898" evidence="8">
    <location>
        <begin position="19"/>
        <end position="431"/>
    </location>
</feature>
<keyword evidence="4 7" id="KW-1133">Transmembrane helix</keyword>